<protein>
    <recommendedName>
        <fullName evidence="5">Enoyl reductase (ER) domain-containing protein</fullName>
    </recommendedName>
</protein>
<keyword evidence="3" id="KW-0560">Oxidoreductase</keyword>
<name>A0A9W8XFA1_9PLEO</name>
<accession>A0A9W8XFA1</accession>
<evidence type="ECO:0000256" key="1">
    <source>
        <dbReference type="ARBA" id="ARBA00022723"/>
    </source>
</evidence>
<dbReference type="InterPro" id="IPR020843">
    <property type="entry name" value="ER"/>
</dbReference>
<gene>
    <name evidence="6" type="ORF">N0V89_010190</name>
</gene>
<evidence type="ECO:0000256" key="4">
    <source>
        <dbReference type="RuleBase" id="RU361277"/>
    </source>
</evidence>
<reference evidence="6" key="1">
    <citation type="submission" date="2022-10" db="EMBL/GenBank/DDBJ databases">
        <title>Tapping the CABI collections for fungal endophytes: first genome assemblies for Collariella, Neodidymelliopsis, Ascochyta clinopodiicola, Didymella pomorum, Didymosphaeria variabile, Neocosmospora piperis and Neocucurbitaria cava.</title>
        <authorList>
            <person name="Hill R."/>
        </authorList>
    </citation>
    <scope>NUCLEOTIDE SEQUENCE</scope>
    <source>
        <strain evidence="6">IMI 356815</strain>
    </source>
</reference>
<dbReference type="RefSeq" id="XP_056068200.1">
    <property type="nucleotide sequence ID" value="XM_056218935.1"/>
</dbReference>
<dbReference type="OrthoDB" id="1879366at2759"/>
<evidence type="ECO:0000313" key="7">
    <source>
        <dbReference type="Proteomes" id="UP001140513"/>
    </source>
</evidence>
<evidence type="ECO:0000259" key="5">
    <source>
        <dbReference type="SMART" id="SM00829"/>
    </source>
</evidence>
<keyword evidence="7" id="KW-1185">Reference proteome</keyword>
<dbReference type="InterPro" id="IPR050129">
    <property type="entry name" value="Zn_alcohol_dh"/>
</dbReference>
<dbReference type="PROSITE" id="PS00059">
    <property type="entry name" value="ADH_ZINC"/>
    <property type="match status" value="1"/>
</dbReference>
<keyword evidence="2 4" id="KW-0862">Zinc</keyword>
<dbReference type="PANTHER" id="PTHR43401">
    <property type="entry name" value="L-THREONINE 3-DEHYDROGENASE"/>
    <property type="match status" value="1"/>
</dbReference>
<evidence type="ECO:0000256" key="3">
    <source>
        <dbReference type="ARBA" id="ARBA00023002"/>
    </source>
</evidence>
<proteinExistence type="inferred from homology"/>
<evidence type="ECO:0000256" key="2">
    <source>
        <dbReference type="ARBA" id="ARBA00022833"/>
    </source>
</evidence>
<dbReference type="EMBL" id="JAPEUX010000007">
    <property type="protein sequence ID" value="KAJ4348812.1"/>
    <property type="molecule type" value="Genomic_DNA"/>
</dbReference>
<dbReference type="Proteomes" id="UP001140513">
    <property type="component" value="Unassembled WGS sequence"/>
</dbReference>
<dbReference type="InterPro" id="IPR013154">
    <property type="entry name" value="ADH-like_N"/>
</dbReference>
<dbReference type="GO" id="GO:0008270">
    <property type="term" value="F:zinc ion binding"/>
    <property type="evidence" value="ECO:0007669"/>
    <property type="project" value="InterPro"/>
</dbReference>
<evidence type="ECO:0000313" key="6">
    <source>
        <dbReference type="EMBL" id="KAJ4348812.1"/>
    </source>
</evidence>
<dbReference type="PANTHER" id="PTHR43401:SF4">
    <property type="entry name" value="D-ARABINOSE 1-DEHYDROGENASE (NADP(+))"/>
    <property type="match status" value="1"/>
</dbReference>
<dbReference type="Pfam" id="PF08240">
    <property type="entry name" value="ADH_N"/>
    <property type="match status" value="1"/>
</dbReference>
<dbReference type="GO" id="GO:0016491">
    <property type="term" value="F:oxidoreductase activity"/>
    <property type="evidence" value="ECO:0007669"/>
    <property type="project" value="UniProtKB-KW"/>
</dbReference>
<dbReference type="SMART" id="SM00829">
    <property type="entry name" value="PKS_ER"/>
    <property type="match status" value="1"/>
</dbReference>
<dbReference type="SUPFAM" id="SSF50129">
    <property type="entry name" value="GroES-like"/>
    <property type="match status" value="1"/>
</dbReference>
<sequence length="363" mass="38635">MASPLMPKKMPAWRTTFDKADPFLKEIDTPEPAEDELLVRILAMGVCHSDCTLLALSAPIYGMKSEFTLGHEACGEIVSLGTQVKDFAVGDKVAMHIIPGCALASCADCSRGMNRVCRAPGSGNYGLGLSDGFFAQYATISARAAVKMPEGLRVEEAAVGADAVLTAYYAVRYTGGVSPNDTVAIFGLGGVGLNGLQTALYLGVGKERILVADKRQSVLNEAVKLRVPASHTFLVGDEAPSPIEAYVAEKGVQVDVVFDFVGHEQTMKAAQMVVRSGGTIVLVGLMSPVVPLVPLVTVLKAATIKTGYNGTMEAFRECLELMAKGVLKPSVETGSIRKLPEVLRDLDEGMIKNRMVLLPDWEA</sequence>
<dbReference type="InterPro" id="IPR013149">
    <property type="entry name" value="ADH-like_C"/>
</dbReference>
<dbReference type="InterPro" id="IPR011032">
    <property type="entry name" value="GroES-like_sf"/>
</dbReference>
<dbReference type="InterPro" id="IPR002328">
    <property type="entry name" value="ADH_Zn_CS"/>
</dbReference>
<feature type="domain" description="Enoyl reductase (ER)" evidence="5">
    <location>
        <begin position="19"/>
        <end position="357"/>
    </location>
</feature>
<keyword evidence="1 4" id="KW-0479">Metal-binding</keyword>
<comment type="similarity">
    <text evidence="4">Belongs to the zinc-containing alcohol dehydrogenase family.</text>
</comment>
<comment type="cofactor">
    <cofactor evidence="4">
        <name>Zn(2+)</name>
        <dbReference type="ChEBI" id="CHEBI:29105"/>
    </cofactor>
</comment>
<dbReference type="Gene3D" id="3.90.180.10">
    <property type="entry name" value="Medium-chain alcohol dehydrogenases, catalytic domain"/>
    <property type="match status" value="1"/>
</dbReference>
<dbReference type="Pfam" id="PF00107">
    <property type="entry name" value="ADH_zinc_N"/>
    <property type="match status" value="1"/>
</dbReference>
<dbReference type="InterPro" id="IPR036291">
    <property type="entry name" value="NAD(P)-bd_dom_sf"/>
</dbReference>
<dbReference type="GeneID" id="80913720"/>
<organism evidence="6 7">
    <name type="scientific">Didymosphaeria variabile</name>
    <dbReference type="NCBI Taxonomy" id="1932322"/>
    <lineage>
        <taxon>Eukaryota</taxon>
        <taxon>Fungi</taxon>
        <taxon>Dikarya</taxon>
        <taxon>Ascomycota</taxon>
        <taxon>Pezizomycotina</taxon>
        <taxon>Dothideomycetes</taxon>
        <taxon>Pleosporomycetidae</taxon>
        <taxon>Pleosporales</taxon>
        <taxon>Massarineae</taxon>
        <taxon>Didymosphaeriaceae</taxon>
        <taxon>Didymosphaeria</taxon>
    </lineage>
</organism>
<comment type="caution">
    <text evidence="6">The sequence shown here is derived from an EMBL/GenBank/DDBJ whole genome shotgun (WGS) entry which is preliminary data.</text>
</comment>
<dbReference type="AlphaFoldDB" id="A0A9W8XFA1"/>
<dbReference type="Gene3D" id="3.40.50.720">
    <property type="entry name" value="NAD(P)-binding Rossmann-like Domain"/>
    <property type="match status" value="1"/>
</dbReference>
<dbReference type="SUPFAM" id="SSF51735">
    <property type="entry name" value="NAD(P)-binding Rossmann-fold domains"/>
    <property type="match status" value="1"/>
</dbReference>